<dbReference type="RefSeq" id="WP_271923866.1">
    <property type="nucleotide sequence ID" value="NZ_JAQNDO010000001.1"/>
</dbReference>
<dbReference type="Proteomes" id="UP001221411">
    <property type="component" value="Unassembled WGS sequence"/>
</dbReference>
<dbReference type="InterPro" id="IPR020835">
    <property type="entry name" value="Catalase_sf"/>
</dbReference>
<sequence>MRATEALGRAMGGLLSPIAGEGSLLRRARLFHPDGVLFRADVRPLAREGAAGELAQRLAGPALVRLSSAWWRHEKELPDALGIAVRFCGRAPTAMSVEVSARDQDLLFATFQHIWSLPFAPLTTNVHDYLANEYHAILPFYVLGLGRVKFRLVPARQRETRGSRRERLERAVAAGNAVLRLEVTQAGALGARLRSPEQILRMSRWEAVALIDLEERSLVDQEALSFTPFHAGRGIMPVGPFQMLRAATYAASRAGRKVASIEGSS</sequence>
<evidence type="ECO:0000313" key="1">
    <source>
        <dbReference type="EMBL" id="MDC0745902.1"/>
    </source>
</evidence>
<name>A0ABT5EYA7_9BACT</name>
<protein>
    <submittedName>
        <fullName evidence="1">Uncharacterized protein</fullName>
    </submittedName>
</protein>
<evidence type="ECO:0000313" key="2">
    <source>
        <dbReference type="Proteomes" id="UP001221411"/>
    </source>
</evidence>
<reference evidence="1 2" key="1">
    <citation type="submission" date="2022-11" db="EMBL/GenBank/DDBJ databases">
        <title>Minimal conservation of predation-associated metabolite biosynthetic gene clusters underscores biosynthetic potential of Myxococcota including descriptions for ten novel species: Archangium lansinium sp. nov., Myxococcus landrumus sp. nov., Nannocystis bai.</title>
        <authorList>
            <person name="Ahearne A."/>
            <person name="Stevens C."/>
            <person name="Dowd S."/>
        </authorList>
    </citation>
    <scope>NUCLEOTIDE SEQUENCE [LARGE SCALE GENOMIC DNA]</scope>
    <source>
        <strain evidence="1 2">RJM3</strain>
    </source>
</reference>
<comment type="caution">
    <text evidence="1">The sequence shown here is derived from an EMBL/GenBank/DDBJ whole genome shotgun (WGS) entry which is preliminary data.</text>
</comment>
<dbReference type="SUPFAM" id="SSF56634">
    <property type="entry name" value="Heme-dependent catalase-like"/>
    <property type="match status" value="1"/>
</dbReference>
<organism evidence="1 2">
    <name type="scientific">Polyangium mundeleinium</name>
    <dbReference type="NCBI Taxonomy" id="2995306"/>
    <lineage>
        <taxon>Bacteria</taxon>
        <taxon>Pseudomonadati</taxon>
        <taxon>Myxococcota</taxon>
        <taxon>Polyangia</taxon>
        <taxon>Polyangiales</taxon>
        <taxon>Polyangiaceae</taxon>
        <taxon>Polyangium</taxon>
    </lineage>
</organism>
<gene>
    <name evidence="1" type="ORF">POL67_31530</name>
</gene>
<accession>A0ABT5EYA7</accession>
<dbReference type="EMBL" id="JAQNDO010000001">
    <property type="protein sequence ID" value="MDC0745902.1"/>
    <property type="molecule type" value="Genomic_DNA"/>
</dbReference>
<proteinExistence type="predicted"/>
<keyword evidence="2" id="KW-1185">Reference proteome</keyword>